<accession>A0ABX6JUY0</accession>
<dbReference type="PANTHER" id="PTHR23088">
    <property type="entry name" value="NITRILASE-RELATED"/>
    <property type="match status" value="1"/>
</dbReference>
<dbReference type="PROSITE" id="PS50263">
    <property type="entry name" value="CN_HYDROLASE"/>
    <property type="match status" value="1"/>
</dbReference>
<protein>
    <submittedName>
        <fullName evidence="3">Carbon-nitrogen family hydrolase</fullName>
    </submittedName>
</protein>
<dbReference type="PROSITE" id="PS01227">
    <property type="entry name" value="UPF0012"/>
    <property type="match status" value="1"/>
</dbReference>
<keyword evidence="4" id="KW-1185">Reference proteome</keyword>
<dbReference type="InterPro" id="IPR036526">
    <property type="entry name" value="C-N_Hydrolase_sf"/>
</dbReference>
<name>A0ABX6JUY0_9MICO</name>
<evidence type="ECO:0000259" key="2">
    <source>
        <dbReference type="PROSITE" id="PS50263"/>
    </source>
</evidence>
<organism evidence="3 4">
    <name type="scientific">Leucobacter coleopterorum</name>
    <dbReference type="NCBI Taxonomy" id="2714933"/>
    <lineage>
        <taxon>Bacteria</taxon>
        <taxon>Bacillati</taxon>
        <taxon>Actinomycetota</taxon>
        <taxon>Actinomycetes</taxon>
        <taxon>Micrococcales</taxon>
        <taxon>Microbacteriaceae</taxon>
        <taxon>Leucobacter</taxon>
    </lineage>
</organism>
<keyword evidence="3" id="KW-0378">Hydrolase</keyword>
<reference evidence="3 4" key="1">
    <citation type="submission" date="2020-03" db="EMBL/GenBank/DDBJ databases">
        <title>Leucobacter sp. nov., isolated from beetles.</title>
        <authorList>
            <person name="Hyun D.-W."/>
            <person name="Bae J.-W."/>
        </authorList>
    </citation>
    <scope>NUCLEOTIDE SEQUENCE [LARGE SCALE GENOMIC DNA]</scope>
    <source>
        <strain evidence="3 4">HDW9A</strain>
    </source>
</reference>
<dbReference type="PANTHER" id="PTHR23088:SF27">
    <property type="entry name" value="DEAMINATED GLUTATHIONE AMIDASE"/>
    <property type="match status" value="1"/>
</dbReference>
<dbReference type="Pfam" id="PF00795">
    <property type="entry name" value="CN_hydrolase"/>
    <property type="match status" value="1"/>
</dbReference>
<evidence type="ECO:0000313" key="3">
    <source>
        <dbReference type="EMBL" id="QIM18114.1"/>
    </source>
</evidence>
<dbReference type="EMBL" id="CP049933">
    <property type="protein sequence ID" value="QIM18114.1"/>
    <property type="molecule type" value="Genomic_DNA"/>
</dbReference>
<dbReference type="GO" id="GO:0016787">
    <property type="term" value="F:hydrolase activity"/>
    <property type="evidence" value="ECO:0007669"/>
    <property type="project" value="UniProtKB-KW"/>
</dbReference>
<dbReference type="SUPFAM" id="SSF56317">
    <property type="entry name" value="Carbon-nitrogen hydrolase"/>
    <property type="match status" value="1"/>
</dbReference>
<feature type="domain" description="CN hydrolase" evidence="2">
    <location>
        <begin position="9"/>
        <end position="247"/>
    </location>
</feature>
<dbReference type="InterPro" id="IPR001110">
    <property type="entry name" value="UPF0012_CS"/>
</dbReference>
<dbReference type="Gene3D" id="3.60.110.10">
    <property type="entry name" value="Carbon-nitrogen hydrolase"/>
    <property type="match status" value="1"/>
</dbReference>
<dbReference type="CDD" id="cd07583">
    <property type="entry name" value="nitrilase_5"/>
    <property type="match status" value="1"/>
</dbReference>
<dbReference type="RefSeq" id="WP_166329417.1">
    <property type="nucleotide sequence ID" value="NZ_CP049933.1"/>
</dbReference>
<comment type="similarity">
    <text evidence="1">Belongs to the carbon-nitrogen hydrolase superfamily. NIT1/NIT2 family.</text>
</comment>
<evidence type="ECO:0000256" key="1">
    <source>
        <dbReference type="ARBA" id="ARBA00010613"/>
    </source>
</evidence>
<proteinExistence type="inferred from homology"/>
<dbReference type="InterPro" id="IPR003010">
    <property type="entry name" value="C-N_Hydrolase"/>
</dbReference>
<evidence type="ECO:0000313" key="4">
    <source>
        <dbReference type="Proteomes" id="UP000503441"/>
    </source>
</evidence>
<gene>
    <name evidence="3" type="ORF">G7066_04600</name>
</gene>
<dbReference type="Proteomes" id="UP000503441">
    <property type="component" value="Chromosome"/>
</dbReference>
<sequence length="280" mass="30396">MTQPPTAARRVALLQIASPDSESQAERIDRVEDMLRQQERIDLFVLPELWSAGYFNFEHYAELAEGLDGPTVSMARRVAKDLGSAIHLGSVIERGADDALHNTAVLVDANGEVAQTYRKIHVFGYQSLESQLLTPGDRLSVVGTPLGELGSTTCYDLRFPGLWQELSARGADAVVVPAAWPAARREHWTLLSQARAVEHQIWVFACNACGTQGDVQLGGFSRVIDPSGRIVGECGDGEEVLIVEVDAAQVAEVRREFPVIADRLSAQDYAELSAQSGAAL</sequence>